<name>A0A6H2H006_9BACL</name>
<reference evidence="1 2" key="1">
    <citation type="submission" date="2020-04" db="EMBL/GenBank/DDBJ databases">
        <title>Novel Paenibacillus strain UniB2 isolated from commercial digestive syrup.</title>
        <authorList>
            <person name="Thorat V."/>
            <person name="Kirdat K."/>
            <person name="Tiwarekar B."/>
            <person name="Yadav A."/>
        </authorList>
    </citation>
    <scope>NUCLEOTIDE SEQUENCE [LARGE SCALE GENOMIC DNA]</scope>
    <source>
        <strain evidence="1 2">UniB2</strain>
    </source>
</reference>
<evidence type="ECO:0000313" key="2">
    <source>
        <dbReference type="Proteomes" id="UP000502136"/>
    </source>
</evidence>
<gene>
    <name evidence="1" type="ORF">HGI30_16040</name>
</gene>
<accession>A0A6H2H006</accession>
<organism evidence="1 2">
    <name type="scientific">Paenibacillus albicereus</name>
    <dbReference type="NCBI Taxonomy" id="2726185"/>
    <lineage>
        <taxon>Bacteria</taxon>
        <taxon>Bacillati</taxon>
        <taxon>Bacillota</taxon>
        <taxon>Bacilli</taxon>
        <taxon>Bacillales</taxon>
        <taxon>Paenibacillaceae</taxon>
        <taxon>Paenibacillus</taxon>
    </lineage>
</organism>
<protein>
    <submittedName>
        <fullName evidence="1">Uncharacterized protein</fullName>
    </submittedName>
</protein>
<evidence type="ECO:0000313" key="1">
    <source>
        <dbReference type="EMBL" id="QJC52929.1"/>
    </source>
</evidence>
<dbReference type="EMBL" id="CP051428">
    <property type="protein sequence ID" value="QJC52929.1"/>
    <property type="molecule type" value="Genomic_DNA"/>
</dbReference>
<keyword evidence="2" id="KW-1185">Reference proteome</keyword>
<sequence length="57" mass="7179">MEPNLDRFSRRMVWEMPAPLDRDGEHDELRDEELEESYWRKQQRIEASERRRDFDPE</sequence>
<proteinExistence type="predicted"/>
<dbReference type="Proteomes" id="UP000502136">
    <property type="component" value="Chromosome"/>
</dbReference>
<dbReference type="KEGG" id="palr:HGI30_16040"/>
<dbReference type="RefSeq" id="WP_168908478.1">
    <property type="nucleotide sequence ID" value="NZ_CP051428.1"/>
</dbReference>
<dbReference type="AlphaFoldDB" id="A0A6H2H006"/>